<dbReference type="InterPro" id="IPR001245">
    <property type="entry name" value="Ser-Thr/Tyr_kinase_cat_dom"/>
</dbReference>
<dbReference type="GO" id="GO:0005524">
    <property type="term" value="F:ATP binding"/>
    <property type="evidence" value="ECO:0007669"/>
    <property type="project" value="InterPro"/>
</dbReference>
<protein>
    <submittedName>
        <fullName evidence="2">Kinase-like protein</fullName>
    </submittedName>
</protein>
<dbReference type="Pfam" id="PF07714">
    <property type="entry name" value="PK_Tyr_Ser-Thr"/>
    <property type="match status" value="1"/>
</dbReference>
<keyword evidence="2" id="KW-0808">Transferase</keyword>
<dbReference type="InterPro" id="IPR008271">
    <property type="entry name" value="Ser/Thr_kinase_AS"/>
</dbReference>
<dbReference type="SMART" id="SM00220">
    <property type="entry name" value="S_TKc"/>
    <property type="match status" value="1"/>
</dbReference>
<dbReference type="PANTHER" id="PTHR44329">
    <property type="entry name" value="SERINE/THREONINE-PROTEIN KINASE TNNI3K-RELATED"/>
    <property type="match status" value="1"/>
</dbReference>
<dbReference type="GO" id="GO:0004674">
    <property type="term" value="F:protein serine/threonine kinase activity"/>
    <property type="evidence" value="ECO:0007669"/>
    <property type="project" value="TreeGrafter"/>
</dbReference>
<dbReference type="Gene3D" id="1.10.510.10">
    <property type="entry name" value="Transferase(Phosphotransferase) domain 1"/>
    <property type="match status" value="1"/>
</dbReference>
<keyword evidence="2" id="KW-0418">Kinase</keyword>
<gene>
    <name evidence="2" type="ORF">WOLCODRAFT_83728</name>
</gene>
<organism evidence="2 3">
    <name type="scientific">Wolfiporia cocos (strain MD-104)</name>
    <name type="common">Brown rot fungus</name>
    <dbReference type="NCBI Taxonomy" id="742152"/>
    <lineage>
        <taxon>Eukaryota</taxon>
        <taxon>Fungi</taxon>
        <taxon>Dikarya</taxon>
        <taxon>Basidiomycota</taxon>
        <taxon>Agaricomycotina</taxon>
        <taxon>Agaricomycetes</taxon>
        <taxon>Polyporales</taxon>
        <taxon>Phaeolaceae</taxon>
        <taxon>Wolfiporia</taxon>
    </lineage>
</organism>
<evidence type="ECO:0000313" key="3">
    <source>
        <dbReference type="Proteomes" id="UP000218811"/>
    </source>
</evidence>
<dbReference type="PROSITE" id="PS00108">
    <property type="entry name" value="PROTEIN_KINASE_ST"/>
    <property type="match status" value="1"/>
</dbReference>
<dbReference type="SUPFAM" id="SSF56112">
    <property type="entry name" value="Protein kinase-like (PK-like)"/>
    <property type="match status" value="1"/>
</dbReference>
<sequence length="245" mass="27679">FFAEAVVWRHLIHPNIARFYGAYEPNQRPMVLVSEWLPKGDIMRNLENEPMADRIKLILGIAHGLEYLHANQVVHGDLKSQNIMINQHGSPCLIDFGLATVIHNTATVNIMTTTQGKKYTACFSAPEILNAVIDPTKASDIYALAMVIWTVFSNKMPFSGMLEAAVINRVVYMKDRPDRPENTIQLGLSDKLWEWIKTGWSQGPTERPPVSSLINLLTGPPGLHRVRSRCGWHDHAVRFVRIFSV</sequence>
<dbReference type="STRING" id="742152.A0A2H3JEJ8"/>
<feature type="domain" description="Protein kinase" evidence="1">
    <location>
        <begin position="1"/>
        <end position="223"/>
    </location>
</feature>
<dbReference type="PIRSF" id="PIRSF000654">
    <property type="entry name" value="Integrin-linked_kinase"/>
    <property type="match status" value="1"/>
</dbReference>
<evidence type="ECO:0000259" key="1">
    <source>
        <dbReference type="PROSITE" id="PS50011"/>
    </source>
</evidence>
<dbReference type="PROSITE" id="PS50011">
    <property type="entry name" value="PROTEIN_KINASE_DOM"/>
    <property type="match status" value="1"/>
</dbReference>
<dbReference type="PANTHER" id="PTHR44329:SF214">
    <property type="entry name" value="PROTEIN KINASE DOMAIN-CONTAINING PROTEIN"/>
    <property type="match status" value="1"/>
</dbReference>
<evidence type="ECO:0000313" key="2">
    <source>
        <dbReference type="EMBL" id="PCH37169.1"/>
    </source>
</evidence>
<dbReference type="AlphaFoldDB" id="A0A2H3JEJ8"/>
<proteinExistence type="predicted"/>
<dbReference type="OrthoDB" id="3265205at2759"/>
<name>A0A2H3JEJ8_WOLCO</name>
<dbReference type="InterPro" id="IPR051681">
    <property type="entry name" value="Ser/Thr_Kinases-Pseudokinases"/>
</dbReference>
<reference evidence="2 3" key="1">
    <citation type="journal article" date="2012" name="Science">
        <title>The Paleozoic origin of enzymatic lignin decomposition reconstructed from 31 fungal genomes.</title>
        <authorList>
            <person name="Floudas D."/>
            <person name="Binder M."/>
            <person name="Riley R."/>
            <person name="Barry K."/>
            <person name="Blanchette R.A."/>
            <person name="Henrissat B."/>
            <person name="Martinez A.T."/>
            <person name="Otillar R."/>
            <person name="Spatafora J.W."/>
            <person name="Yadav J.S."/>
            <person name="Aerts A."/>
            <person name="Benoit I."/>
            <person name="Boyd A."/>
            <person name="Carlson A."/>
            <person name="Copeland A."/>
            <person name="Coutinho P.M."/>
            <person name="de Vries R.P."/>
            <person name="Ferreira P."/>
            <person name="Findley K."/>
            <person name="Foster B."/>
            <person name="Gaskell J."/>
            <person name="Glotzer D."/>
            <person name="Gorecki P."/>
            <person name="Heitman J."/>
            <person name="Hesse C."/>
            <person name="Hori C."/>
            <person name="Igarashi K."/>
            <person name="Jurgens J.A."/>
            <person name="Kallen N."/>
            <person name="Kersten P."/>
            <person name="Kohler A."/>
            <person name="Kuees U."/>
            <person name="Kumar T.K.A."/>
            <person name="Kuo A."/>
            <person name="LaButti K."/>
            <person name="Larrondo L.F."/>
            <person name="Lindquist E."/>
            <person name="Ling A."/>
            <person name="Lombard V."/>
            <person name="Lucas S."/>
            <person name="Lundell T."/>
            <person name="Martin R."/>
            <person name="McLaughlin D.J."/>
            <person name="Morgenstern I."/>
            <person name="Morin E."/>
            <person name="Murat C."/>
            <person name="Nagy L.G."/>
            <person name="Nolan M."/>
            <person name="Ohm R.A."/>
            <person name="Patyshakuliyeva A."/>
            <person name="Rokas A."/>
            <person name="Ruiz-Duenas F.J."/>
            <person name="Sabat G."/>
            <person name="Salamov A."/>
            <person name="Samejima M."/>
            <person name="Schmutz J."/>
            <person name="Slot J.C."/>
            <person name="St John F."/>
            <person name="Stenlid J."/>
            <person name="Sun H."/>
            <person name="Sun S."/>
            <person name="Syed K."/>
            <person name="Tsang A."/>
            <person name="Wiebenga A."/>
            <person name="Young D."/>
            <person name="Pisabarro A."/>
            <person name="Eastwood D.C."/>
            <person name="Martin F."/>
            <person name="Cullen D."/>
            <person name="Grigoriev I.V."/>
            <person name="Hibbett D.S."/>
        </authorList>
    </citation>
    <scope>NUCLEOTIDE SEQUENCE [LARGE SCALE GENOMIC DNA]</scope>
    <source>
        <strain evidence="2 3">MD-104</strain>
    </source>
</reference>
<dbReference type="InterPro" id="IPR000719">
    <property type="entry name" value="Prot_kinase_dom"/>
</dbReference>
<dbReference type="Proteomes" id="UP000218811">
    <property type="component" value="Unassembled WGS sequence"/>
</dbReference>
<keyword evidence="3" id="KW-1185">Reference proteome</keyword>
<feature type="non-terminal residue" evidence="2">
    <location>
        <position position="1"/>
    </location>
</feature>
<dbReference type="InterPro" id="IPR011009">
    <property type="entry name" value="Kinase-like_dom_sf"/>
</dbReference>
<dbReference type="OMA" id="NIMINQH"/>
<dbReference type="EMBL" id="KB467909">
    <property type="protein sequence ID" value="PCH37169.1"/>
    <property type="molecule type" value="Genomic_DNA"/>
</dbReference>
<accession>A0A2H3JEJ8</accession>